<evidence type="ECO:0000256" key="1">
    <source>
        <dbReference type="ARBA" id="ARBA00004651"/>
    </source>
</evidence>
<dbReference type="AlphaFoldDB" id="A0A4V1LG59"/>
<dbReference type="InterPro" id="IPR051791">
    <property type="entry name" value="Pra-immunoreactive"/>
</dbReference>
<evidence type="ECO:0000259" key="7">
    <source>
        <dbReference type="Pfam" id="PF06271"/>
    </source>
</evidence>
<keyword evidence="4 6" id="KW-1133">Transmembrane helix</keyword>
<evidence type="ECO:0000256" key="3">
    <source>
        <dbReference type="ARBA" id="ARBA00022692"/>
    </source>
</evidence>
<organism evidence="8 9">
    <name type="scientific">Anaerobacillus alkaliphilus</name>
    <dbReference type="NCBI Taxonomy" id="1548597"/>
    <lineage>
        <taxon>Bacteria</taxon>
        <taxon>Bacillati</taxon>
        <taxon>Bacillota</taxon>
        <taxon>Bacilli</taxon>
        <taxon>Bacillales</taxon>
        <taxon>Bacillaceae</taxon>
        <taxon>Anaerobacillus</taxon>
    </lineage>
</organism>
<reference evidence="8 9" key="1">
    <citation type="journal article" date="2019" name="Int. J. Syst. Evol. Microbiol.">
        <title>Anaerobacillus alkaliphilus sp. nov., a novel alkaliphilic and moderately halophilic bacterium.</title>
        <authorList>
            <person name="Borsodi A.K."/>
            <person name="Aszalos J.M."/>
            <person name="Bihari P."/>
            <person name="Nagy I."/>
            <person name="Schumann P."/>
            <person name="Sproer C."/>
            <person name="Kovacs A.L."/>
            <person name="Boka K."/>
            <person name="Dobosy P."/>
            <person name="Ovari M."/>
            <person name="Szili-Kovacs T."/>
            <person name="Toth E."/>
        </authorList>
    </citation>
    <scope>NUCLEOTIDE SEQUENCE [LARGE SCALE GENOMIC DNA]</scope>
    <source>
        <strain evidence="8 9">B16-10</strain>
    </source>
</reference>
<evidence type="ECO:0000313" key="9">
    <source>
        <dbReference type="Proteomes" id="UP000290649"/>
    </source>
</evidence>
<evidence type="ECO:0000313" key="8">
    <source>
        <dbReference type="EMBL" id="RXI98624.1"/>
    </source>
</evidence>
<feature type="transmembrane region" description="Helical" evidence="6">
    <location>
        <begin position="27"/>
        <end position="51"/>
    </location>
</feature>
<comment type="subcellular location">
    <subcellularLocation>
        <location evidence="1">Cell membrane</location>
        <topology evidence="1">Multi-pass membrane protein</topology>
    </subcellularLocation>
</comment>
<feature type="domain" description="RDD" evidence="7">
    <location>
        <begin position="18"/>
        <end position="155"/>
    </location>
</feature>
<evidence type="ECO:0000256" key="2">
    <source>
        <dbReference type="ARBA" id="ARBA00022475"/>
    </source>
</evidence>
<keyword evidence="9" id="KW-1185">Reference proteome</keyword>
<name>A0A4V1LG59_9BACI</name>
<dbReference type="EMBL" id="QOUX01000046">
    <property type="protein sequence ID" value="RXI98624.1"/>
    <property type="molecule type" value="Genomic_DNA"/>
</dbReference>
<keyword evidence="2" id="KW-1003">Cell membrane</keyword>
<dbReference type="OrthoDB" id="9831938at2"/>
<accession>A0A4V1LG59</accession>
<dbReference type="GO" id="GO:0005886">
    <property type="term" value="C:plasma membrane"/>
    <property type="evidence" value="ECO:0007669"/>
    <property type="project" value="UniProtKB-SubCell"/>
</dbReference>
<dbReference type="Proteomes" id="UP000290649">
    <property type="component" value="Unassembled WGS sequence"/>
</dbReference>
<evidence type="ECO:0000256" key="5">
    <source>
        <dbReference type="ARBA" id="ARBA00023136"/>
    </source>
</evidence>
<sequence length="162" mass="18822">MSLNQKWIEKLTATHYRATPFSRLLGFIYDVLTMFFLWVIVGTITTSWMIITSNSPNDDFAYIRSYILEFEPHLFYTAILIQVLALLAYAFILPLTFKTHRTIGMMIAGIKFLDTSAKEISKSTFLKREALKWLFFPGFLLTLSKNKQSLADKVTNTFVTYY</sequence>
<dbReference type="InterPro" id="IPR010432">
    <property type="entry name" value="RDD"/>
</dbReference>
<dbReference type="Pfam" id="PF06271">
    <property type="entry name" value="RDD"/>
    <property type="match status" value="1"/>
</dbReference>
<feature type="transmembrane region" description="Helical" evidence="6">
    <location>
        <begin position="74"/>
        <end position="97"/>
    </location>
</feature>
<proteinExistence type="predicted"/>
<evidence type="ECO:0000256" key="6">
    <source>
        <dbReference type="SAM" id="Phobius"/>
    </source>
</evidence>
<keyword evidence="3 6" id="KW-0812">Transmembrane</keyword>
<dbReference type="PANTHER" id="PTHR36115">
    <property type="entry name" value="PROLINE-RICH ANTIGEN HOMOLOG-RELATED"/>
    <property type="match status" value="1"/>
</dbReference>
<gene>
    <name evidence="8" type="ORF">DS745_20120</name>
</gene>
<comment type="caution">
    <text evidence="8">The sequence shown here is derived from an EMBL/GenBank/DDBJ whole genome shotgun (WGS) entry which is preliminary data.</text>
</comment>
<keyword evidence="5 6" id="KW-0472">Membrane</keyword>
<dbReference type="RefSeq" id="WP_129079977.1">
    <property type="nucleotide sequence ID" value="NZ_QOUX01000046.1"/>
</dbReference>
<protein>
    <recommendedName>
        <fullName evidence="7">RDD domain-containing protein</fullName>
    </recommendedName>
</protein>
<evidence type="ECO:0000256" key="4">
    <source>
        <dbReference type="ARBA" id="ARBA00022989"/>
    </source>
</evidence>